<feature type="transmembrane region" description="Helical" evidence="7">
    <location>
        <begin position="46"/>
        <end position="69"/>
    </location>
</feature>
<feature type="transmembrane region" description="Helical" evidence="7">
    <location>
        <begin position="75"/>
        <end position="100"/>
    </location>
</feature>
<reference evidence="10" key="1">
    <citation type="submission" date="2016-11" db="EMBL/GenBank/DDBJ databases">
        <authorList>
            <person name="Varghese N."/>
            <person name="Submissions S."/>
        </authorList>
    </citation>
    <scope>NUCLEOTIDE SEQUENCE [LARGE SCALE GENOMIC DNA]</scope>
    <source>
        <strain evidence="10">DSM 8595</strain>
    </source>
</reference>
<dbReference type="PANTHER" id="PTHR31272:SF4">
    <property type="entry name" value="CYTOCHROME C-TYPE BIOGENESIS PROTEIN HI_1454-RELATED"/>
    <property type="match status" value="1"/>
</dbReference>
<evidence type="ECO:0000313" key="10">
    <source>
        <dbReference type="Proteomes" id="UP000184699"/>
    </source>
</evidence>
<evidence type="ECO:0000259" key="8">
    <source>
        <dbReference type="Pfam" id="PF02683"/>
    </source>
</evidence>
<evidence type="ECO:0000256" key="4">
    <source>
        <dbReference type="ARBA" id="ARBA00022989"/>
    </source>
</evidence>
<keyword evidence="10" id="KW-1185">Reference proteome</keyword>
<dbReference type="Pfam" id="PF02683">
    <property type="entry name" value="DsbD_TM"/>
    <property type="match status" value="1"/>
</dbReference>
<keyword evidence="3 7" id="KW-0812">Transmembrane</keyword>
<organism evidence="9 10">
    <name type="scientific">Agromyces cerinus subsp. cerinus</name>
    <dbReference type="NCBI Taxonomy" id="232089"/>
    <lineage>
        <taxon>Bacteria</taxon>
        <taxon>Bacillati</taxon>
        <taxon>Actinomycetota</taxon>
        <taxon>Actinomycetes</taxon>
        <taxon>Micrococcales</taxon>
        <taxon>Microbacteriaceae</taxon>
        <taxon>Agromyces</taxon>
    </lineage>
</organism>
<feature type="transmembrane region" description="Helical" evidence="7">
    <location>
        <begin position="191"/>
        <end position="212"/>
    </location>
</feature>
<evidence type="ECO:0000313" key="9">
    <source>
        <dbReference type="EMBL" id="SIO27944.1"/>
    </source>
</evidence>
<feature type="region of interest" description="Disordered" evidence="6">
    <location>
        <begin position="270"/>
        <end position="292"/>
    </location>
</feature>
<proteinExistence type="inferred from homology"/>
<keyword evidence="4 7" id="KW-1133">Transmembrane helix</keyword>
<dbReference type="AlphaFoldDB" id="A0A1N6I7F0"/>
<feature type="transmembrane region" description="Helical" evidence="7">
    <location>
        <begin position="146"/>
        <end position="170"/>
    </location>
</feature>
<name>A0A1N6I7F0_9MICO</name>
<accession>A0A1N6I7F0</accession>
<evidence type="ECO:0000256" key="7">
    <source>
        <dbReference type="SAM" id="Phobius"/>
    </source>
</evidence>
<comment type="subcellular location">
    <subcellularLocation>
        <location evidence="1">Membrane</location>
        <topology evidence="1">Multi-pass membrane protein</topology>
    </subcellularLocation>
</comment>
<dbReference type="InterPro" id="IPR051790">
    <property type="entry name" value="Cytochrome_c-biogenesis_DsbD"/>
</dbReference>
<dbReference type="Proteomes" id="UP000184699">
    <property type="component" value="Unassembled WGS sequence"/>
</dbReference>
<dbReference type="STRING" id="232089.SAMN05443544_3777"/>
<dbReference type="EMBL" id="FSRJ01000005">
    <property type="protein sequence ID" value="SIO27944.1"/>
    <property type="molecule type" value="Genomic_DNA"/>
</dbReference>
<keyword evidence="5 7" id="KW-0472">Membrane</keyword>
<evidence type="ECO:0000256" key="1">
    <source>
        <dbReference type="ARBA" id="ARBA00004141"/>
    </source>
</evidence>
<evidence type="ECO:0000256" key="6">
    <source>
        <dbReference type="SAM" id="MobiDB-lite"/>
    </source>
</evidence>
<dbReference type="RefSeq" id="WP_234980917.1">
    <property type="nucleotide sequence ID" value="NZ_FSRJ01000005.1"/>
</dbReference>
<feature type="transmembrane region" description="Helical" evidence="7">
    <location>
        <begin position="6"/>
        <end position="34"/>
    </location>
</feature>
<protein>
    <submittedName>
        <fullName evidence="9">Cytochrome c biogenesis protein CcdA</fullName>
    </submittedName>
</protein>
<feature type="transmembrane region" description="Helical" evidence="7">
    <location>
        <begin position="112"/>
        <end position="140"/>
    </location>
</feature>
<feature type="domain" description="Cytochrome C biogenesis protein transmembrane" evidence="8">
    <location>
        <begin position="7"/>
        <end position="172"/>
    </location>
</feature>
<comment type="similarity">
    <text evidence="2">Belongs to the DsbD family.</text>
</comment>
<gene>
    <name evidence="9" type="ORF">SAMN05443544_3777</name>
</gene>
<feature type="transmembrane region" description="Helical" evidence="7">
    <location>
        <begin position="245"/>
        <end position="261"/>
    </location>
</feature>
<dbReference type="GO" id="GO:0016020">
    <property type="term" value="C:membrane"/>
    <property type="evidence" value="ECO:0007669"/>
    <property type="project" value="UniProtKB-SubCell"/>
</dbReference>
<dbReference type="GO" id="GO:0017004">
    <property type="term" value="P:cytochrome complex assembly"/>
    <property type="evidence" value="ECO:0007669"/>
    <property type="project" value="InterPro"/>
</dbReference>
<evidence type="ECO:0000256" key="3">
    <source>
        <dbReference type="ARBA" id="ARBA00022692"/>
    </source>
</evidence>
<sequence length="292" mass="29558">MIDLGLAGALVGGVLTLLSPCSVMLLPAFFAYAFTSPSRLIARTGVFYLGLITTLVPIGVLAGTVGAFVSTNRTTLVTVAAIVIIALGAVQLAGIPLPAFTRSGSAEGTGVASVYLLGTVYGLAGVCAGPLLGSVLALAALGGQPLYGGVVLAVFALGMTVPLFVLAVAWSRSPRLRGMLRPRTVRIGRWTNTWTQIVGGLLGIGIGVLLIATEGTASLGGVLGASQQFAVESWVLERTAGVPDFVFAAVAIAALACAWGIHRWRGRAARRADASGTDSPEAAGVAREGDGS</sequence>
<evidence type="ECO:0000256" key="2">
    <source>
        <dbReference type="ARBA" id="ARBA00006143"/>
    </source>
</evidence>
<dbReference type="InterPro" id="IPR003834">
    <property type="entry name" value="Cyt_c_assmbl_TM_dom"/>
</dbReference>
<dbReference type="PANTHER" id="PTHR31272">
    <property type="entry name" value="CYTOCHROME C-TYPE BIOGENESIS PROTEIN HI_1454-RELATED"/>
    <property type="match status" value="1"/>
</dbReference>
<evidence type="ECO:0000256" key="5">
    <source>
        <dbReference type="ARBA" id="ARBA00023136"/>
    </source>
</evidence>